<dbReference type="EMBL" id="PVWO01000532">
    <property type="protein sequence ID" value="PSB44097.1"/>
    <property type="molecule type" value="Genomic_DNA"/>
</dbReference>
<comment type="caution">
    <text evidence="1">The sequence shown here is derived from an EMBL/GenBank/DDBJ whole genome shotgun (WGS) entry which is preliminary data.</text>
</comment>
<reference evidence="1 2" key="1">
    <citation type="submission" date="2018-03" db="EMBL/GenBank/DDBJ databases">
        <title>The ancient ancestry and fast evolution of plastids.</title>
        <authorList>
            <person name="Moore K.R."/>
            <person name="Magnabosco C."/>
            <person name="Momper L."/>
            <person name="Gold D.A."/>
            <person name="Bosak T."/>
            <person name="Fournier G.P."/>
        </authorList>
    </citation>
    <scope>NUCLEOTIDE SEQUENCE [LARGE SCALE GENOMIC DNA]</scope>
    <source>
        <strain evidence="1 2">CCALA 037</strain>
    </source>
</reference>
<accession>A0A2T1FGF7</accession>
<dbReference type="AlphaFoldDB" id="A0A2T1FGF7"/>
<gene>
    <name evidence="1" type="ORF">C7B77_25825</name>
</gene>
<proteinExistence type="predicted"/>
<keyword evidence="2" id="KW-1185">Reference proteome</keyword>
<dbReference type="Proteomes" id="UP000238937">
    <property type="component" value="Unassembled WGS sequence"/>
</dbReference>
<name>A0A2T1FGF7_9CYAN</name>
<protein>
    <submittedName>
        <fullName evidence="1">ISKra4 family transposase</fullName>
    </submittedName>
</protein>
<dbReference type="OrthoDB" id="525251at2"/>
<organism evidence="1 2">
    <name type="scientific">Chamaesiphon polymorphus CCALA 037</name>
    <dbReference type="NCBI Taxonomy" id="2107692"/>
    <lineage>
        <taxon>Bacteria</taxon>
        <taxon>Bacillati</taxon>
        <taxon>Cyanobacteriota</taxon>
        <taxon>Cyanophyceae</taxon>
        <taxon>Gomontiellales</taxon>
        <taxon>Chamaesiphonaceae</taxon>
        <taxon>Chamaesiphon</taxon>
    </lineage>
</organism>
<sequence length="463" mass="52221">MIVASIEQICPDQQEWLEQCELLVKAESLPAIVWVAMQMGLWIARGIVEAELKRRARVIGEWSKCQQCGHKLQSKGWRERQIETVIGKINWNRRVGRCPKGCRGHLAVPLDEALGIAPNQSSSEELMRLGCLLSVVMPYELASWLLGQWSGLSVSSSTLWNWVQTKGRQAQAEIELQLQSQAQGQVVKPDPLSAIESVLPLAIAADGVMVPFRPVANTPKGKTQWQEIKIALLTRLGSGINRAGVTVPQLLNRRLVAVLGDIDKFIPHIQLEARRQAFDSASQVVWLSDGGKGFWRVYHTCFAHCTVAVLDFYHAAGHLWRATAAIFTSPRSADARAWFVRWRHQLRHGQDALVLASLTRLINTDLFTGNSLATLLQVQAYFQRHHHHIRYQHFEQLQLPLGSGMIESACKWLIQQRFKGVGMRWSESGFNNLLILRVAWVNQRFDPLFPNVTLPVHPHSPIP</sequence>
<dbReference type="NCBIfam" id="NF033572">
    <property type="entry name" value="transpos_ISKra4"/>
    <property type="match status" value="1"/>
</dbReference>
<evidence type="ECO:0000313" key="1">
    <source>
        <dbReference type="EMBL" id="PSB44097.1"/>
    </source>
</evidence>
<dbReference type="RefSeq" id="WP_106311742.1">
    <property type="nucleotide sequence ID" value="NZ_PVWO01000532.1"/>
</dbReference>
<evidence type="ECO:0000313" key="2">
    <source>
        <dbReference type="Proteomes" id="UP000238937"/>
    </source>
</evidence>